<dbReference type="CDD" id="cd09735">
    <property type="entry name" value="Csy1_I-F"/>
    <property type="match status" value="1"/>
</dbReference>
<proteinExistence type="predicted"/>
<gene>
    <name evidence="1" type="ORF">PMPD1_0899</name>
</gene>
<dbReference type="RefSeq" id="WP_173636114.1">
    <property type="nucleotide sequence ID" value="NZ_CP054212.1"/>
</dbReference>
<name>A0A6M8U5D6_9GAMM</name>
<dbReference type="EMBL" id="CP054212">
    <property type="protein sequence ID" value="QKJ85868.1"/>
    <property type="molecule type" value="Genomic_DNA"/>
</dbReference>
<dbReference type="KEGG" id="pmak:PMPD1_0899"/>
<dbReference type="Pfam" id="PF09611">
    <property type="entry name" value="Cas_Csy1"/>
    <property type="match status" value="1"/>
</dbReference>
<evidence type="ECO:0000313" key="2">
    <source>
        <dbReference type="Proteomes" id="UP000505325"/>
    </source>
</evidence>
<evidence type="ECO:0000313" key="1">
    <source>
        <dbReference type="EMBL" id="QKJ85868.1"/>
    </source>
</evidence>
<organism evidence="1 2">
    <name type="scientific">Paramixta manurensis</name>
    <dbReference type="NCBI Taxonomy" id="2740817"/>
    <lineage>
        <taxon>Bacteria</taxon>
        <taxon>Pseudomonadati</taxon>
        <taxon>Pseudomonadota</taxon>
        <taxon>Gammaproteobacteria</taxon>
        <taxon>Enterobacterales</taxon>
        <taxon>Erwiniaceae</taxon>
        <taxon>Paramixta</taxon>
    </lineage>
</organism>
<accession>A0A6M8U5D6</accession>
<dbReference type="InterPro" id="IPR013397">
    <property type="entry name" value="CRISPR-assoc_prot_Csy1"/>
</dbReference>
<dbReference type="NCBIfam" id="TIGR02564">
    <property type="entry name" value="cas_Csy1"/>
    <property type="match status" value="1"/>
</dbReference>
<reference evidence="1 2" key="1">
    <citation type="submission" date="2020-06" db="EMBL/GenBank/DDBJ databases">
        <title>Genome sequence of Paramixta manurensis strain PD-1.</title>
        <authorList>
            <person name="Lee C.W."/>
            <person name="Kim J."/>
        </authorList>
    </citation>
    <scope>NUCLEOTIDE SEQUENCE [LARGE SCALE GENOMIC DNA]</scope>
    <source>
        <strain evidence="1 2">PD-1</strain>
    </source>
</reference>
<keyword evidence="2" id="KW-1185">Reference proteome</keyword>
<protein>
    <submittedName>
        <fullName evidence="1">Type I-F CRISPR-associated protein Csy1</fullName>
    </submittedName>
</protein>
<sequence length="439" mass="50239">MALQGLKGFIVHYIEARRQTKLDAFDKEAAKRLTTDAASESEILQQRRELEQRYEVRNWLTDAASRAGQISLVTHAAKFTHGDAKSSSIFTQNSVTEGYLATSTLHKTVADAVGNAAALDVAKLLQTEVEGDSLLSCLKRKEPGPLSELAENPQQLAEWIDGFSRALTTREPASHKLAKQVYFPVGDGYHLLNPLFSSSLAQALHQRMVALRFSEESKAAWQARRAGQWHPQPLVIFPKTAVMNFGGTKPQNISALNSSRGGRVWLLSCQAPQWETQKQPPYNRKTLFGQGPFERTTRALRSQLINLLIKTGEERNHSIRRARDRYIDQIIDVLFSQAADIQRKEWAAWTQNEACQLKPHQQLWLDPWRIKSDAVFCAERDKDEWQEAIAEDFAQWLNGYLRRADLSVGKTELTEWKTKPLFRRRLREMEQVFRRYHDE</sequence>
<dbReference type="AlphaFoldDB" id="A0A6M8U5D6"/>
<dbReference type="Proteomes" id="UP000505325">
    <property type="component" value="Chromosome"/>
</dbReference>